<accession>A0ACC3BM48</accession>
<sequence length="827" mass="81212">MASGRGRAAVHLADALASQGGGALAWLEAQGVDLSDVRQLGGHSRPRTHRPPQTGGKPAPVGWTIISALKRRVAEVAAIETIPSARVVQLLTRGEAAALSAAATNPDGPPPVWPPGGAGHDDIDDKPLQSPPSVRPEVGGVVYVHTPAAGGGAGGGGGGAADGDAPAPTRHALLSDAVVLATGGYCAPGNPVLAAHAAATAAGLPSTNAPLATGDGVRLAARLGAGTVDLDAVQVHPTGFVPLAVASSGGAVPPTVFLAPEALRGCGGLLVDAAGRRFVNELDARDTVTAAMRAAAAATAAETAAGGGGEGGGAGGAATGGRIYMLLSVEAVESFGMATARFYAAKGLMAHVQPGGDPVCAAPDGNGGTAAADAADGDTDVLAQLERRVGLPKAAVGATLAAVAASVEGVPDAFGKRVFPSAATYDAERVQRAGIWVAAVTPALHYSMGGLTFSGSAGVLTAGTGKPIRRLFAAGEVTGGLFGGNRLGGCSLLDCAVFGRIAGERAAAADGGGGPALSPGKAVPLRLSERRFLTANGASGGRSVTAMVSLRFDLPSPLATTGASVGQYVSAAVPMPDGSTSKRYYSPVSRPNDEGALELLVKAPPPPGAAASDVHVGSASVALAALRPGDTMAFDGPHGGLPFSLDEPGHVTAVVGGTGVSVGVQLVRYVLHAAAARLDGDAGGAASRPVPGLTLVWAVPTPDQLVYRRLMEEQAASPAGKAAHLRVVWVVEAGAEGMVTPAAAAAADAPTPADAPAAGLVGVTPAGSPVYAGRVTPELLAAELPALPRADGLPAAAVLCGPPPMCHGVRAAMEGMGYDPAKVYSWV</sequence>
<dbReference type="Proteomes" id="UP000798662">
    <property type="component" value="Chromosome 1"/>
</dbReference>
<dbReference type="EMBL" id="CM020618">
    <property type="protein sequence ID" value="KAK1858830.1"/>
    <property type="molecule type" value="Genomic_DNA"/>
</dbReference>
<proteinExistence type="predicted"/>
<protein>
    <submittedName>
        <fullName evidence="1">Uncharacterized protein</fullName>
    </submittedName>
</protein>
<gene>
    <name evidence="1" type="ORF">I4F81_001430</name>
</gene>
<keyword evidence="2" id="KW-1185">Reference proteome</keyword>
<evidence type="ECO:0000313" key="1">
    <source>
        <dbReference type="EMBL" id="KAK1858830.1"/>
    </source>
</evidence>
<evidence type="ECO:0000313" key="2">
    <source>
        <dbReference type="Proteomes" id="UP000798662"/>
    </source>
</evidence>
<name>A0ACC3BM48_PYRYE</name>
<organism evidence="1 2">
    <name type="scientific">Pyropia yezoensis</name>
    <name type="common">Susabi-nori</name>
    <name type="synonym">Porphyra yezoensis</name>
    <dbReference type="NCBI Taxonomy" id="2788"/>
    <lineage>
        <taxon>Eukaryota</taxon>
        <taxon>Rhodophyta</taxon>
        <taxon>Bangiophyceae</taxon>
        <taxon>Bangiales</taxon>
        <taxon>Bangiaceae</taxon>
        <taxon>Pyropia</taxon>
    </lineage>
</organism>
<reference evidence="1" key="1">
    <citation type="submission" date="2019-11" db="EMBL/GenBank/DDBJ databases">
        <title>Nori genome reveals adaptations in red seaweeds to the harsh intertidal environment.</title>
        <authorList>
            <person name="Wang D."/>
            <person name="Mao Y."/>
        </authorList>
    </citation>
    <scope>NUCLEOTIDE SEQUENCE</scope>
    <source>
        <tissue evidence="1">Gametophyte</tissue>
    </source>
</reference>
<comment type="caution">
    <text evidence="1">The sequence shown here is derived from an EMBL/GenBank/DDBJ whole genome shotgun (WGS) entry which is preliminary data.</text>
</comment>